<dbReference type="GO" id="GO:0004497">
    <property type="term" value="F:monooxygenase activity"/>
    <property type="evidence" value="ECO:0007669"/>
    <property type="project" value="UniProtKB-KW"/>
</dbReference>
<proteinExistence type="predicted"/>
<dbReference type="AlphaFoldDB" id="A0A1V3WUK3"/>
<dbReference type="GO" id="GO:0016705">
    <property type="term" value="F:oxidoreductase activity, acting on paired donors, with incorporation or reduction of molecular oxygen"/>
    <property type="evidence" value="ECO:0007669"/>
    <property type="project" value="InterPro"/>
</dbReference>
<evidence type="ECO:0000313" key="1">
    <source>
        <dbReference type="EMBL" id="OOK70418.1"/>
    </source>
</evidence>
<dbReference type="Proteomes" id="UP000189229">
    <property type="component" value="Unassembled WGS sequence"/>
</dbReference>
<sequence>MLGVGPSHHWIIDDMLGLPYERPAGYTRDYLDVLHAAFANPGPVDVENTTFRVHNPSTWRRWRRCRCWWPRSGR</sequence>
<gene>
    <name evidence="1" type="ORF">BZL30_6351</name>
</gene>
<keyword evidence="1" id="KW-0503">Monooxygenase</keyword>
<dbReference type="InterPro" id="IPR036661">
    <property type="entry name" value="Luciferase-like_sf"/>
</dbReference>
<dbReference type="SUPFAM" id="SSF51679">
    <property type="entry name" value="Bacterial luciferase-like"/>
    <property type="match status" value="1"/>
</dbReference>
<accession>A0A1V3WUK3</accession>
<keyword evidence="1" id="KW-0560">Oxidoreductase</keyword>
<comment type="caution">
    <text evidence="1">The sequence shown here is derived from an EMBL/GenBank/DDBJ whole genome shotgun (WGS) entry which is preliminary data.</text>
</comment>
<organism evidence="1 2">
    <name type="scientific">Mycobacterium kansasii</name>
    <dbReference type="NCBI Taxonomy" id="1768"/>
    <lineage>
        <taxon>Bacteria</taxon>
        <taxon>Bacillati</taxon>
        <taxon>Actinomycetota</taxon>
        <taxon>Actinomycetes</taxon>
        <taxon>Mycobacteriales</taxon>
        <taxon>Mycobacteriaceae</taxon>
        <taxon>Mycobacterium</taxon>
    </lineage>
</organism>
<dbReference type="EMBL" id="MVBM01000006">
    <property type="protein sequence ID" value="OOK70418.1"/>
    <property type="molecule type" value="Genomic_DNA"/>
</dbReference>
<protein>
    <submittedName>
        <fullName evidence="1">Luciferase-like monooxygenase family protein</fullName>
    </submittedName>
</protein>
<reference evidence="1 2" key="1">
    <citation type="submission" date="2017-02" db="EMBL/GenBank/DDBJ databases">
        <title>Complete genome sequences of Mycobacterium kansasii strains isolated from rhesus macaques.</title>
        <authorList>
            <person name="Panda A."/>
            <person name="Nagaraj S."/>
            <person name="Zhao X."/>
            <person name="Tettelin H."/>
            <person name="Detolla L.J."/>
        </authorList>
    </citation>
    <scope>NUCLEOTIDE SEQUENCE [LARGE SCALE GENOMIC DNA]</scope>
    <source>
        <strain evidence="1 2">11-3813</strain>
    </source>
</reference>
<name>A0A1V3WUK3_MYCKA</name>
<evidence type="ECO:0000313" key="2">
    <source>
        <dbReference type="Proteomes" id="UP000189229"/>
    </source>
</evidence>